<feature type="domain" description="MoxR" evidence="2">
    <location>
        <begin position="9"/>
        <end position="210"/>
    </location>
</feature>
<feature type="domain" description="ATPase RavA-like AAA lid" evidence="1">
    <location>
        <begin position="226"/>
        <end position="300"/>
    </location>
</feature>
<dbReference type="CDD" id="cd00009">
    <property type="entry name" value="AAA"/>
    <property type="match status" value="1"/>
</dbReference>
<reference evidence="3 4" key="1">
    <citation type="submission" date="2007-01" db="EMBL/GenBank/DDBJ databases">
        <title>Complete sequence of Psychromonas ingrahamii 37.</title>
        <authorList>
            <consortium name="US DOE Joint Genome Institute"/>
            <person name="Copeland A."/>
            <person name="Lucas S."/>
            <person name="Lapidus A."/>
            <person name="Barry K."/>
            <person name="Detter J.C."/>
            <person name="Glavina del Rio T."/>
            <person name="Hammon N."/>
            <person name="Israni S."/>
            <person name="Dalin E."/>
            <person name="Tice H."/>
            <person name="Pitluck S."/>
            <person name="Thompson L.S."/>
            <person name="Brettin T."/>
            <person name="Bruce D."/>
            <person name="Han C."/>
            <person name="Tapia R."/>
            <person name="Schmutz J."/>
            <person name="Larimer F."/>
            <person name="Land M."/>
            <person name="Hauser L."/>
            <person name="Kyrpides N."/>
            <person name="Ivanova N."/>
            <person name="Staley J."/>
            <person name="Richardson P."/>
        </authorList>
    </citation>
    <scope>NUCLEOTIDE SEQUENCE [LARGE SCALE GENOMIC DNA]</scope>
    <source>
        <strain evidence="3 4">37</strain>
    </source>
</reference>
<dbReference type="Gene3D" id="3.40.50.300">
    <property type="entry name" value="P-loop containing nucleotide triphosphate hydrolases"/>
    <property type="match status" value="1"/>
</dbReference>
<dbReference type="InterPro" id="IPR027417">
    <property type="entry name" value="P-loop_NTPase"/>
</dbReference>
<accession>A1SXM1</accession>
<dbReference type="eggNOG" id="COG0714">
    <property type="taxonomic scope" value="Bacteria"/>
</dbReference>
<evidence type="ECO:0000313" key="4">
    <source>
        <dbReference type="Proteomes" id="UP000000639"/>
    </source>
</evidence>
<evidence type="ECO:0000259" key="1">
    <source>
        <dbReference type="Pfam" id="PF17868"/>
    </source>
</evidence>
<dbReference type="SUPFAM" id="SSF52540">
    <property type="entry name" value="P-loop containing nucleoside triphosphate hydrolases"/>
    <property type="match status" value="1"/>
</dbReference>
<dbReference type="EMBL" id="CP000510">
    <property type="protein sequence ID" value="ABM04236.1"/>
    <property type="molecule type" value="Genomic_DNA"/>
</dbReference>
<dbReference type="PANTHER" id="PTHR32204">
    <property type="entry name" value="ATPASE RAVA"/>
    <property type="match status" value="1"/>
</dbReference>
<dbReference type="OrthoDB" id="1814213at2"/>
<dbReference type="RefSeq" id="WP_011770796.1">
    <property type="nucleotide sequence ID" value="NC_008709.1"/>
</dbReference>
<dbReference type="KEGG" id="pin:Ping_2515"/>
<evidence type="ECO:0000313" key="3">
    <source>
        <dbReference type="EMBL" id="ABM04236.1"/>
    </source>
</evidence>
<dbReference type="Proteomes" id="UP000000639">
    <property type="component" value="Chromosome"/>
</dbReference>
<organism evidence="3 4">
    <name type="scientific">Psychromonas ingrahamii (strain DSM 17664 / CCUG 51855 / 37)</name>
    <dbReference type="NCBI Taxonomy" id="357804"/>
    <lineage>
        <taxon>Bacteria</taxon>
        <taxon>Pseudomonadati</taxon>
        <taxon>Pseudomonadota</taxon>
        <taxon>Gammaproteobacteria</taxon>
        <taxon>Alteromonadales</taxon>
        <taxon>Psychromonadaceae</taxon>
        <taxon>Psychromonas</taxon>
    </lineage>
</organism>
<dbReference type="AlphaFoldDB" id="A1SXM1"/>
<dbReference type="Pfam" id="PF17868">
    <property type="entry name" value="AAA_lid_8"/>
    <property type="match status" value="1"/>
</dbReference>
<proteinExistence type="predicted"/>
<dbReference type="InterPro" id="IPR045427">
    <property type="entry name" value="MoxR"/>
</dbReference>
<gene>
    <name evidence="3" type="ordered locus">Ping_2515</name>
</gene>
<dbReference type="Pfam" id="PF20030">
    <property type="entry name" value="bpMoxR"/>
    <property type="match status" value="1"/>
</dbReference>
<dbReference type="PANTHER" id="PTHR32204:SF0">
    <property type="entry name" value="ATPASE RAVA"/>
    <property type="match status" value="1"/>
</dbReference>
<evidence type="ECO:0000259" key="2">
    <source>
        <dbReference type="Pfam" id="PF20030"/>
    </source>
</evidence>
<sequence length="530" mass="60801">MSNKLLKPRIEQIIAHLSNGLHERDEVIAVSLLSALAGQNTFLFGPPGTAKSLISRRISHGFEGANYFEYLMNRFSTPEEVFGAVSIKALKEDKYTRKTQGYLPTADFAFLDEIWKSSPAILNTLLTLINEHTFKNGDVTEKAPLKALISASNETPQEGQGLDALYDRFLIRMLVPPMQKKENFEELLQSKPTVAAIEIKKELQVSTNEWNEWQSNIHDVALSKETLTIISLIRIELDKRNKKDKADVIYVSDRRWQRAALLIKASAFFCDRSETNHSDTLLLRHCLWTKENNINQVYELVENAVQQCGMNTENNLSSLDKEKERLDQEITKELYYSDDIYRTETLADGIEYFKVSRDIKEYHSFRSPKSTCSFYIKNGLLKSAKEFQPVDKQGQEIKWIKCDFDNQGACALSYDIEKTGIDYDYIDWTELPSFTPDILFYKGHQRFDVNKRLISSLLESTHNLKNKIKNNLASIEDQRSVFVTALETPFVPKSTREISVTGVDEQVNDIKLRLSDCDRLVELCVRASND</sequence>
<dbReference type="InterPro" id="IPR041538">
    <property type="entry name" value="RavA-like_AAA_lid"/>
</dbReference>
<dbReference type="STRING" id="357804.Ping_2515"/>
<protein>
    <submittedName>
        <fullName evidence="3">ATPase associated with various cellular activities</fullName>
    </submittedName>
</protein>
<dbReference type="InterPro" id="IPR050513">
    <property type="entry name" value="RavA_ATPases"/>
</dbReference>
<name>A1SXM1_PSYIN</name>
<keyword evidence="4" id="KW-1185">Reference proteome</keyword>
<dbReference type="HOGENOM" id="CLU_018678_1_1_6"/>